<gene>
    <name evidence="11" type="ORF">KEM09_10805</name>
</gene>
<keyword evidence="12" id="KW-1185">Reference proteome</keyword>
<dbReference type="InterPro" id="IPR011712">
    <property type="entry name" value="Sig_transdc_His_kin_sub3_dim/P"/>
</dbReference>
<protein>
    <recommendedName>
        <fullName evidence="2">histidine kinase</fullName>
        <ecNumber evidence="2">2.7.13.3</ecNumber>
    </recommendedName>
</protein>
<proteinExistence type="predicted"/>
<keyword evidence="3" id="KW-0597">Phosphoprotein</keyword>
<dbReference type="PANTHER" id="PTHR24421:SF10">
    <property type="entry name" value="NITRATE_NITRITE SENSOR PROTEIN NARQ"/>
    <property type="match status" value="1"/>
</dbReference>
<evidence type="ECO:0000313" key="12">
    <source>
        <dbReference type="Proteomes" id="UP000721861"/>
    </source>
</evidence>
<keyword evidence="7" id="KW-0067">ATP-binding</keyword>
<keyword evidence="4" id="KW-0808">Transferase</keyword>
<evidence type="ECO:0000256" key="9">
    <source>
        <dbReference type="SAM" id="Phobius"/>
    </source>
</evidence>
<name>A0ABS5KAM1_9BACT</name>
<feature type="transmembrane region" description="Helical" evidence="9">
    <location>
        <begin position="79"/>
        <end position="99"/>
    </location>
</feature>
<dbReference type="InterPro" id="IPR003594">
    <property type="entry name" value="HATPase_dom"/>
</dbReference>
<dbReference type="SUPFAM" id="SSF55874">
    <property type="entry name" value="ATPase domain of HSP90 chaperone/DNA topoisomerase II/histidine kinase"/>
    <property type="match status" value="1"/>
</dbReference>
<evidence type="ECO:0000256" key="7">
    <source>
        <dbReference type="ARBA" id="ARBA00022840"/>
    </source>
</evidence>
<dbReference type="Proteomes" id="UP000721861">
    <property type="component" value="Unassembled WGS sequence"/>
</dbReference>
<feature type="transmembrane region" description="Helical" evidence="9">
    <location>
        <begin position="41"/>
        <end position="59"/>
    </location>
</feature>
<evidence type="ECO:0000256" key="4">
    <source>
        <dbReference type="ARBA" id="ARBA00022679"/>
    </source>
</evidence>
<dbReference type="RefSeq" id="WP_212228235.1">
    <property type="nucleotide sequence ID" value="NZ_JAGUCN010000011.1"/>
</dbReference>
<dbReference type="EMBL" id="JAGUCN010000011">
    <property type="protein sequence ID" value="MBS2211897.1"/>
    <property type="molecule type" value="Genomic_DNA"/>
</dbReference>
<keyword evidence="9" id="KW-1133">Transmembrane helix</keyword>
<organism evidence="11 12">
    <name type="scientific">Carboxylicivirga mesophila</name>
    <dbReference type="NCBI Taxonomy" id="1166478"/>
    <lineage>
        <taxon>Bacteria</taxon>
        <taxon>Pseudomonadati</taxon>
        <taxon>Bacteroidota</taxon>
        <taxon>Bacteroidia</taxon>
        <taxon>Marinilabiliales</taxon>
        <taxon>Marinilabiliaceae</taxon>
        <taxon>Carboxylicivirga</taxon>
    </lineage>
</organism>
<feature type="domain" description="Histidine kinase" evidence="10">
    <location>
        <begin position="130"/>
        <end position="323"/>
    </location>
</feature>
<keyword evidence="9" id="KW-0812">Transmembrane</keyword>
<dbReference type="InterPro" id="IPR036890">
    <property type="entry name" value="HATPase_C_sf"/>
</dbReference>
<dbReference type="Pfam" id="PF07730">
    <property type="entry name" value="HisKA_3"/>
    <property type="match status" value="1"/>
</dbReference>
<keyword evidence="6" id="KW-0418">Kinase</keyword>
<dbReference type="PROSITE" id="PS50109">
    <property type="entry name" value="HIS_KIN"/>
    <property type="match status" value="1"/>
</dbReference>
<evidence type="ECO:0000256" key="3">
    <source>
        <dbReference type="ARBA" id="ARBA00022553"/>
    </source>
</evidence>
<evidence type="ECO:0000256" key="8">
    <source>
        <dbReference type="ARBA" id="ARBA00023012"/>
    </source>
</evidence>
<dbReference type="CDD" id="cd16917">
    <property type="entry name" value="HATPase_UhpB-NarQ-NarX-like"/>
    <property type="match status" value="1"/>
</dbReference>
<dbReference type="Gene3D" id="1.20.5.1930">
    <property type="match status" value="1"/>
</dbReference>
<evidence type="ECO:0000259" key="10">
    <source>
        <dbReference type="PROSITE" id="PS50109"/>
    </source>
</evidence>
<comment type="caution">
    <text evidence="11">The sequence shown here is derived from an EMBL/GenBank/DDBJ whole genome shotgun (WGS) entry which is preliminary data.</text>
</comment>
<accession>A0ABS5KAM1</accession>
<dbReference type="InterPro" id="IPR050482">
    <property type="entry name" value="Sensor_HK_TwoCompSys"/>
</dbReference>
<dbReference type="EC" id="2.7.13.3" evidence="2"/>
<comment type="catalytic activity">
    <reaction evidence="1">
        <text>ATP + protein L-histidine = ADP + protein N-phospho-L-histidine.</text>
        <dbReference type="EC" id="2.7.13.3"/>
    </reaction>
</comment>
<dbReference type="InterPro" id="IPR005467">
    <property type="entry name" value="His_kinase_dom"/>
</dbReference>
<dbReference type="Pfam" id="PF02518">
    <property type="entry name" value="HATPase_c"/>
    <property type="match status" value="1"/>
</dbReference>
<sequence>MDELDTGFTLLHEVLLFTSVLIQVAAASIATGLIPKTRYNIAWIAISLGFLLMAIRLLVNMVDYLFNSSYDVFEVSNVWLALIISITMLVASVYIRRILNDLEELSIKQKKTEEKVMAAMVITEENEKKRIAQEIHDGLGPVLSITRMLLSTFKTEKLDEEQQSKLKSINDSVAQGVLSVYEISNQLRPLALKQGSVLEAMRSFVRRSGVKNLLNVKFHTNISDEKYDFNIEIVLYRVFCELLNNTIKHADASMASVSLYKTPEMLVFIYTDDGRGFDAEQAFGKGMGLLNIASRAKAIGAGLVVENTSSGGMFVNIDVPLMSRLKKV</sequence>
<evidence type="ECO:0000256" key="2">
    <source>
        <dbReference type="ARBA" id="ARBA00012438"/>
    </source>
</evidence>
<evidence type="ECO:0000313" key="11">
    <source>
        <dbReference type="EMBL" id="MBS2211897.1"/>
    </source>
</evidence>
<evidence type="ECO:0000256" key="6">
    <source>
        <dbReference type="ARBA" id="ARBA00022777"/>
    </source>
</evidence>
<feature type="transmembrane region" description="Helical" evidence="9">
    <location>
        <begin position="14"/>
        <end position="34"/>
    </location>
</feature>
<keyword evidence="5" id="KW-0547">Nucleotide-binding</keyword>
<keyword evidence="8" id="KW-0902">Two-component regulatory system</keyword>
<keyword evidence="9" id="KW-0472">Membrane</keyword>
<reference evidence="11 12" key="1">
    <citation type="journal article" date="2014" name="Int. J. Syst. Evol. Microbiol.">
        <title>Carboxylicivirga gen. nov. in the family Marinilabiliaceae with two novel species, Carboxylicivirga mesophila sp. nov. and Carboxylicivirga taeanensis sp. nov., and reclassification of Cytophaga fermentans as Saccharicrinis fermentans gen. nov., comb. nov.</title>
        <authorList>
            <person name="Yang S.H."/>
            <person name="Seo H.S."/>
            <person name="Woo J.H."/>
            <person name="Oh H.M."/>
            <person name="Jang H."/>
            <person name="Lee J.H."/>
            <person name="Kim S.J."/>
            <person name="Kwon K.K."/>
        </authorList>
    </citation>
    <scope>NUCLEOTIDE SEQUENCE [LARGE SCALE GENOMIC DNA]</scope>
    <source>
        <strain evidence="11 12">JCM 18290</strain>
    </source>
</reference>
<evidence type="ECO:0000256" key="1">
    <source>
        <dbReference type="ARBA" id="ARBA00000085"/>
    </source>
</evidence>
<evidence type="ECO:0000256" key="5">
    <source>
        <dbReference type="ARBA" id="ARBA00022741"/>
    </source>
</evidence>
<dbReference type="PANTHER" id="PTHR24421">
    <property type="entry name" value="NITRATE/NITRITE SENSOR PROTEIN NARX-RELATED"/>
    <property type="match status" value="1"/>
</dbReference>
<dbReference type="Gene3D" id="3.30.565.10">
    <property type="entry name" value="Histidine kinase-like ATPase, C-terminal domain"/>
    <property type="match status" value="1"/>
</dbReference>